<keyword evidence="2" id="KW-1185">Reference proteome</keyword>
<reference evidence="1 2" key="1">
    <citation type="submission" date="2019-05" db="EMBL/GenBank/DDBJ databases">
        <title>Emergence of the Ug99 lineage of the wheat stem rust pathogen through somatic hybridization.</title>
        <authorList>
            <person name="Li F."/>
            <person name="Upadhyaya N.M."/>
            <person name="Sperschneider J."/>
            <person name="Matny O."/>
            <person name="Nguyen-Phuc H."/>
            <person name="Mago R."/>
            <person name="Raley C."/>
            <person name="Miller M.E."/>
            <person name="Silverstein K.A.T."/>
            <person name="Henningsen E."/>
            <person name="Hirsch C.D."/>
            <person name="Visser B."/>
            <person name="Pretorius Z.A."/>
            <person name="Steffenson B.J."/>
            <person name="Schwessinger B."/>
            <person name="Dodds P.N."/>
            <person name="Figueroa M."/>
        </authorList>
    </citation>
    <scope>NUCLEOTIDE SEQUENCE [LARGE SCALE GENOMIC DNA]</scope>
    <source>
        <strain evidence="1">21-0</strain>
    </source>
</reference>
<dbReference type="Proteomes" id="UP000324748">
    <property type="component" value="Unassembled WGS sequence"/>
</dbReference>
<name>A0A5B0M747_PUCGR</name>
<comment type="caution">
    <text evidence="1">The sequence shown here is derived from an EMBL/GenBank/DDBJ whole genome shotgun (WGS) entry which is preliminary data.</text>
</comment>
<evidence type="ECO:0000313" key="2">
    <source>
        <dbReference type="Proteomes" id="UP000324748"/>
    </source>
</evidence>
<proteinExistence type="predicted"/>
<dbReference type="AlphaFoldDB" id="A0A5B0M747"/>
<sequence>MYYKRPRRRSLLYVALYGHSTAGKSTQLPHFSSISLAIVIFPSSILLQRSSSSQLARLTISHQPSTQTCLRMTSSPHHILVLVLLLVSSSLALPPGPIPPPYCCTKEHPDCC</sequence>
<evidence type="ECO:0000313" key="1">
    <source>
        <dbReference type="EMBL" id="KAA1071664.1"/>
    </source>
</evidence>
<accession>A0A5B0M747</accession>
<gene>
    <name evidence="1" type="ORF">PGT21_014574</name>
</gene>
<protein>
    <submittedName>
        <fullName evidence="1">Uncharacterized protein</fullName>
    </submittedName>
</protein>
<dbReference type="EMBL" id="VSWC01000170">
    <property type="protein sequence ID" value="KAA1071664.1"/>
    <property type="molecule type" value="Genomic_DNA"/>
</dbReference>
<organism evidence="1 2">
    <name type="scientific">Puccinia graminis f. sp. tritici</name>
    <dbReference type="NCBI Taxonomy" id="56615"/>
    <lineage>
        <taxon>Eukaryota</taxon>
        <taxon>Fungi</taxon>
        <taxon>Dikarya</taxon>
        <taxon>Basidiomycota</taxon>
        <taxon>Pucciniomycotina</taxon>
        <taxon>Pucciniomycetes</taxon>
        <taxon>Pucciniales</taxon>
        <taxon>Pucciniaceae</taxon>
        <taxon>Puccinia</taxon>
    </lineage>
</organism>